<name>A0ABP1BI46_9BRYO</name>
<dbReference type="PANTHER" id="PTHR47679">
    <property type="entry name" value="PROTEIN TORNADO 1"/>
    <property type="match status" value="1"/>
</dbReference>
<dbReference type="EMBL" id="OZ023705">
    <property type="protein sequence ID" value="CAK9875263.1"/>
    <property type="molecule type" value="Genomic_DNA"/>
</dbReference>
<gene>
    <name evidence="1" type="ORF">CSSPJE1EN2_LOCUS17512</name>
</gene>
<dbReference type="InterPro" id="IPR032675">
    <property type="entry name" value="LRR_dom_sf"/>
</dbReference>
<dbReference type="Proteomes" id="UP001497522">
    <property type="component" value="Chromosome 4"/>
</dbReference>
<dbReference type="Gene3D" id="3.80.10.10">
    <property type="entry name" value="Ribonuclease Inhibitor"/>
    <property type="match status" value="1"/>
</dbReference>
<evidence type="ECO:0000313" key="1">
    <source>
        <dbReference type="EMBL" id="CAK9875263.1"/>
    </source>
</evidence>
<dbReference type="PANTHER" id="PTHR47679:SF1">
    <property type="entry name" value="PROTEIN TORNADO 1"/>
    <property type="match status" value="1"/>
</dbReference>
<proteinExistence type="predicted"/>
<reference evidence="1" key="1">
    <citation type="submission" date="2024-03" db="EMBL/GenBank/DDBJ databases">
        <authorList>
            <consortium name="ELIXIR-Norway"/>
            <consortium name="Elixir Norway"/>
        </authorList>
    </citation>
    <scope>NUCLEOTIDE SEQUENCE</scope>
</reference>
<organism evidence="1 2">
    <name type="scientific">Sphagnum jensenii</name>
    <dbReference type="NCBI Taxonomy" id="128206"/>
    <lineage>
        <taxon>Eukaryota</taxon>
        <taxon>Viridiplantae</taxon>
        <taxon>Streptophyta</taxon>
        <taxon>Embryophyta</taxon>
        <taxon>Bryophyta</taxon>
        <taxon>Sphagnophytina</taxon>
        <taxon>Sphagnopsida</taxon>
        <taxon>Sphagnales</taxon>
        <taxon>Sphagnaceae</taxon>
        <taxon>Sphagnum</taxon>
    </lineage>
</organism>
<accession>A0ABP1BI46</accession>
<protein>
    <submittedName>
        <fullName evidence="1">Uncharacterized protein</fullName>
    </submittedName>
</protein>
<evidence type="ECO:0000313" key="2">
    <source>
        <dbReference type="Proteomes" id="UP001497522"/>
    </source>
</evidence>
<sequence>MADAIITDVVQEVSRILTASDVVVHMLDIHIGEFVLTKEDGTTDYIRLDMTYHQCKADSSEGRLEQPQVDGDVKREWSLSGGDDLKELVSTVVESTNVKAFYVCSHGRADTHDVIEQFLQGLCTNHTIVSARFHLKCPPNTTIDVLGKSADMLCHNIGLQDFKLVLLGTEGTTKDSGFGNALKMNHTLTSLAFNSVCDPINLDLEELVRPLIMDENGHQANSTLTTLAVTGLFAMSSVGATFARMLRKNSSIKHLDLSWSLTSESDVQELIRSLVENHSLETLGLFGCHGVKGSVFPAIMDVLLVNFTLKDIKLGATPLDHEGKGLVFNEQLRKNEMYKKLHLKELEMAKPTSARVIFCGSPYASSWNWSHISQKSIYFGRRLGCADPEHTFIPRGLFCRLQVFLHNQLTLEKDMNMRALYEPKNNFIYIMLNAVEVVVDYNADVGTHIDVLVHSKSKSFDNALDIVHEHIMDKILERCVATDGCQGVVLVEGVIRTMCVKNCMSFTERQGQSVLLEELKQNVFSHGNEYEHPWGELKQGENVILRENEHAVMLMGSREREEVVERRKQALQIDEVDGVQDEVAVTTRGLATSSSSKTLVNLKNVMQEPSQEQNQALRELAYEVQHLGVVIHDTHKLVRDEGLQLTRFIHKLIVNSSQRQVPRIVLFTTGDISFKQKLITKLVPGMKAPQLHLLCEYKGQEHIVEGQAGCQVIIEDEDWKNVHELVVEALKWVLLAVKVGTHITMGLGNMVPNPKMEYGKAVVALGEGVLKDPPIDWATVTPGKLVRDEASAIRTAESVSAEQWLVNFLKYKVILTQFGLQRVVYKDTHGRQTGELGWICQKHFDQGMRVGELDGFPCPR</sequence>
<keyword evidence="2" id="KW-1185">Reference proteome</keyword>
<dbReference type="SUPFAM" id="SSF52047">
    <property type="entry name" value="RNI-like"/>
    <property type="match status" value="1"/>
</dbReference>